<organism evidence="7 8">
    <name type="scientific">Luteimonas marina</name>
    <dbReference type="NCBI Taxonomy" id="488485"/>
    <lineage>
        <taxon>Bacteria</taxon>
        <taxon>Pseudomonadati</taxon>
        <taxon>Pseudomonadota</taxon>
        <taxon>Gammaproteobacteria</taxon>
        <taxon>Lysobacterales</taxon>
        <taxon>Lysobacteraceae</taxon>
        <taxon>Luteimonas</taxon>
    </lineage>
</organism>
<evidence type="ECO:0000256" key="2">
    <source>
        <dbReference type="ARBA" id="ARBA00008806"/>
    </source>
</evidence>
<dbReference type="EMBL" id="VOHK01000002">
    <property type="protein sequence ID" value="TWT22576.1"/>
    <property type="molecule type" value="Genomic_DNA"/>
</dbReference>
<evidence type="ECO:0000256" key="5">
    <source>
        <dbReference type="ARBA" id="ARBA00022989"/>
    </source>
</evidence>
<gene>
    <name evidence="7" type="ORF">FQY83_06055</name>
</gene>
<dbReference type="PANTHER" id="PTHR37937">
    <property type="entry name" value="CONJUGATIVE TRANSFER: DNA TRANSPORT"/>
    <property type="match status" value="1"/>
</dbReference>
<dbReference type="AlphaFoldDB" id="A0A5C5U9J1"/>
<keyword evidence="6" id="KW-0472">Membrane</keyword>
<dbReference type="InterPro" id="IPR003688">
    <property type="entry name" value="TraG/VirD4"/>
</dbReference>
<evidence type="ECO:0000256" key="3">
    <source>
        <dbReference type="ARBA" id="ARBA00022475"/>
    </source>
</evidence>
<accession>A0A5C5U9J1</accession>
<keyword evidence="8" id="KW-1185">Reference proteome</keyword>
<dbReference type="RefSeq" id="WP_146386060.1">
    <property type="nucleotide sequence ID" value="NZ_VOHK01000002.1"/>
</dbReference>
<dbReference type="SUPFAM" id="SSF52540">
    <property type="entry name" value="P-loop containing nucleoside triphosphate hydrolases"/>
    <property type="match status" value="1"/>
</dbReference>
<sequence>MPFVTSSHLRLPDTVSDSGLLVGWSLEAQRQRQPFGFSFGHSLKTVATGYLDPIVLSGEGHLMTIAPTGAGKGTGCVIPALLRHEGPVIVIDPKGENAAVTARRRREMGHRIVVIDPMGVTDLPSDTLNPLDLIDIHDASAVDEVAVIAGTLYHAVRDPRDTFWISRATHLVVGAILHVLSEDLGGGASLLDASDLVNRAATNPADVASELLLSNHPEARRIARMLEIGANETIGGIVSFAQEMLSFLRGARVQASIARTSFDLDEVTTGAPLSIFLVLPPHMLESHGRLLRLWIGTLMSCITRRRARPKQPTLLILDEAAQLGELPQLRQAITLLRGYGVQTWSFWQDVSQLQLLYPRDWQTMVNNCSVLQCFGALNQIAASGMSTLTGFSDGLGVLDLQRDEMVLQIAGDQAVVARVPSYLADPSFAGQFDPNPLHDSSRPILPARSVPQRLYARPQAGWPTGTTWPAPEHDPLLQALLPGK</sequence>
<evidence type="ECO:0000256" key="4">
    <source>
        <dbReference type="ARBA" id="ARBA00022692"/>
    </source>
</evidence>
<evidence type="ECO:0000256" key="1">
    <source>
        <dbReference type="ARBA" id="ARBA00004651"/>
    </source>
</evidence>
<name>A0A5C5U9J1_9GAMM</name>
<comment type="caution">
    <text evidence="7">The sequence shown here is derived from an EMBL/GenBank/DDBJ whole genome shotgun (WGS) entry which is preliminary data.</text>
</comment>
<dbReference type="Proteomes" id="UP000319980">
    <property type="component" value="Unassembled WGS sequence"/>
</dbReference>
<dbReference type="Gene3D" id="3.40.50.300">
    <property type="entry name" value="P-loop containing nucleotide triphosphate hydrolases"/>
    <property type="match status" value="1"/>
</dbReference>
<dbReference type="GO" id="GO:0005886">
    <property type="term" value="C:plasma membrane"/>
    <property type="evidence" value="ECO:0007669"/>
    <property type="project" value="UniProtKB-SubCell"/>
</dbReference>
<evidence type="ECO:0000313" key="8">
    <source>
        <dbReference type="Proteomes" id="UP000319980"/>
    </source>
</evidence>
<comment type="subcellular location">
    <subcellularLocation>
        <location evidence="1">Cell membrane</location>
        <topology evidence="1">Multi-pass membrane protein</topology>
    </subcellularLocation>
</comment>
<dbReference type="CDD" id="cd01127">
    <property type="entry name" value="TrwB_TraG_TraD_VirD4"/>
    <property type="match status" value="1"/>
</dbReference>
<evidence type="ECO:0000256" key="6">
    <source>
        <dbReference type="ARBA" id="ARBA00023136"/>
    </source>
</evidence>
<proteinExistence type="inferred from homology"/>
<dbReference type="OrthoDB" id="9759295at2"/>
<protein>
    <submittedName>
        <fullName evidence="7">Type IV secretory system conjugative DNA transfer family protein</fullName>
    </submittedName>
</protein>
<dbReference type="Pfam" id="PF02534">
    <property type="entry name" value="T4SS-DNA_transf"/>
    <property type="match status" value="1"/>
</dbReference>
<keyword evidence="5" id="KW-1133">Transmembrane helix</keyword>
<reference evidence="7 8" key="1">
    <citation type="journal article" date="2008" name="Int. J. Syst. Evol. Microbiol.">
        <title>Luteimonas marina sp. nov., isolated from seawater.</title>
        <authorList>
            <person name="Baik K.S."/>
            <person name="Park S.C."/>
            <person name="Kim M.S."/>
            <person name="Kim E.M."/>
            <person name="Park C."/>
            <person name="Chun J."/>
            <person name="Seong C.N."/>
        </authorList>
    </citation>
    <scope>NUCLEOTIDE SEQUENCE [LARGE SCALE GENOMIC DNA]</scope>
    <source>
        <strain evidence="7 8">FR1330</strain>
    </source>
</reference>
<keyword evidence="4" id="KW-0812">Transmembrane</keyword>
<dbReference type="PANTHER" id="PTHR37937:SF1">
    <property type="entry name" value="CONJUGATIVE TRANSFER: DNA TRANSPORT"/>
    <property type="match status" value="1"/>
</dbReference>
<comment type="similarity">
    <text evidence="2">Belongs to the VirD4/TraG family.</text>
</comment>
<dbReference type="InterPro" id="IPR051539">
    <property type="entry name" value="T4SS-coupling_protein"/>
</dbReference>
<keyword evidence="3" id="KW-1003">Cell membrane</keyword>
<evidence type="ECO:0000313" key="7">
    <source>
        <dbReference type="EMBL" id="TWT22576.1"/>
    </source>
</evidence>
<dbReference type="InterPro" id="IPR027417">
    <property type="entry name" value="P-loop_NTPase"/>
</dbReference>